<evidence type="ECO:0000313" key="2">
    <source>
        <dbReference type="Proteomes" id="UP000054988"/>
    </source>
</evidence>
<dbReference type="EMBL" id="LATX01001937">
    <property type="protein sequence ID" value="KTB36005.1"/>
    <property type="molecule type" value="Genomic_DNA"/>
</dbReference>
<protein>
    <submittedName>
        <fullName evidence="1">Uncharacterized protein</fullName>
    </submittedName>
</protein>
<comment type="caution">
    <text evidence="1">The sequence shown here is derived from an EMBL/GenBank/DDBJ whole genome shotgun (WGS) entry which is preliminary data.</text>
</comment>
<sequence>MLLVHSNVNQLNYDIVEKIVRFKSLFIA</sequence>
<dbReference type="Proteomes" id="UP000054988">
    <property type="component" value="Unassembled WGS sequence"/>
</dbReference>
<gene>
    <name evidence="1" type="ORF">WG66_11416</name>
</gene>
<accession>A0A0W0FIA9</accession>
<organism evidence="1 2">
    <name type="scientific">Moniliophthora roreri</name>
    <name type="common">Frosty pod rot fungus</name>
    <name type="synonym">Monilia roreri</name>
    <dbReference type="NCBI Taxonomy" id="221103"/>
    <lineage>
        <taxon>Eukaryota</taxon>
        <taxon>Fungi</taxon>
        <taxon>Dikarya</taxon>
        <taxon>Basidiomycota</taxon>
        <taxon>Agaricomycotina</taxon>
        <taxon>Agaricomycetes</taxon>
        <taxon>Agaricomycetidae</taxon>
        <taxon>Agaricales</taxon>
        <taxon>Marasmiineae</taxon>
        <taxon>Marasmiaceae</taxon>
        <taxon>Moniliophthora</taxon>
    </lineage>
</organism>
<evidence type="ECO:0000313" key="1">
    <source>
        <dbReference type="EMBL" id="KTB36005.1"/>
    </source>
</evidence>
<reference evidence="1 2" key="1">
    <citation type="submission" date="2015-12" db="EMBL/GenBank/DDBJ databases">
        <title>Draft genome sequence of Moniliophthora roreri, the causal agent of frosty pod rot of cacao.</title>
        <authorList>
            <person name="Aime M.C."/>
            <person name="Diaz-Valderrama J.R."/>
            <person name="Kijpornyongpan T."/>
            <person name="Phillips-Mora W."/>
        </authorList>
    </citation>
    <scope>NUCLEOTIDE SEQUENCE [LARGE SCALE GENOMIC DNA]</scope>
    <source>
        <strain evidence="1 2">MCA 2952</strain>
    </source>
</reference>
<proteinExistence type="predicted"/>
<dbReference type="AlphaFoldDB" id="A0A0W0FIA9"/>
<name>A0A0W0FIA9_MONRR</name>